<dbReference type="EMBL" id="GBXM01073829">
    <property type="protein sequence ID" value="JAH34748.1"/>
    <property type="molecule type" value="Transcribed_RNA"/>
</dbReference>
<dbReference type="EMBL" id="GBXM01095973">
    <property type="protein sequence ID" value="JAH12604.1"/>
    <property type="molecule type" value="Transcribed_RNA"/>
</dbReference>
<protein>
    <submittedName>
        <fullName evidence="1">Uncharacterized protein</fullName>
    </submittedName>
</protein>
<proteinExistence type="predicted"/>
<dbReference type="AlphaFoldDB" id="A0A0E9S2L5"/>
<evidence type="ECO:0000313" key="1">
    <source>
        <dbReference type="EMBL" id="JAH34748.1"/>
    </source>
</evidence>
<accession>A0A0E9S2L5</accession>
<sequence length="29" mass="3488">MNIIFQILNNLKHIVDRMPFGGVFNVMYY</sequence>
<name>A0A0E9S2L5_ANGAN</name>
<reference evidence="1" key="2">
    <citation type="journal article" date="2015" name="Fish Shellfish Immunol.">
        <title>Early steps in the European eel (Anguilla anguilla)-Vibrio vulnificus interaction in the gills: Role of the RtxA13 toxin.</title>
        <authorList>
            <person name="Callol A."/>
            <person name="Pajuelo D."/>
            <person name="Ebbesson L."/>
            <person name="Teles M."/>
            <person name="MacKenzie S."/>
            <person name="Amaro C."/>
        </authorList>
    </citation>
    <scope>NUCLEOTIDE SEQUENCE</scope>
</reference>
<reference evidence="1" key="1">
    <citation type="submission" date="2014-11" db="EMBL/GenBank/DDBJ databases">
        <authorList>
            <person name="Amaro Gonzalez C."/>
        </authorList>
    </citation>
    <scope>NUCLEOTIDE SEQUENCE</scope>
</reference>
<organism evidence="1">
    <name type="scientific">Anguilla anguilla</name>
    <name type="common">European freshwater eel</name>
    <name type="synonym">Muraena anguilla</name>
    <dbReference type="NCBI Taxonomy" id="7936"/>
    <lineage>
        <taxon>Eukaryota</taxon>
        <taxon>Metazoa</taxon>
        <taxon>Chordata</taxon>
        <taxon>Craniata</taxon>
        <taxon>Vertebrata</taxon>
        <taxon>Euteleostomi</taxon>
        <taxon>Actinopterygii</taxon>
        <taxon>Neopterygii</taxon>
        <taxon>Teleostei</taxon>
        <taxon>Anguilliformes</taxon>
        <taxon>Anguillidae</taxon>
        <taxon>Anguilla</taxon>
    </lineage>
</organism>